<dbReference type="OrthoDB" id="7409867at2"/>
<dbReference type="GO" id="GO:0016020">
    <property type="term" value="C:membrane"/>
    <property type="evidence" value="ECO:0007669"/>
    <property type="project" value="InterPro"/>
</dbReference>
<protein>
    <submittedName>
        <fullName evidence="7">Flagellar biosynthetic protein FliO</fullName>
    </submittedName>
</protein>
<keyword evidence="7" id="KW-0966">Cell projection</keyword>
<sequence length="82" mass="8534">MTDAAWRLAWVLPAILMLLGGVLVAARRGLIRLPGASVGAPPLKVVQVVALTPVSRLVVAEFGGETLLIGAGREGLRLLVRA</sequence>
<comment type="subcellular location">
    <subcellularLocation>
        <location evidence="1">Cell membrane</location>
    </subcellularLocation>
</comment>
<evidence type="ECO:0000256" key="1">
    <source>
        <dbReference type="ARBA" id="ARBA00004236"/>
    </source>
</evidence>
<evidence type="ECO:0000256" key="2">
    <source>
        <dbReference type="ARBA" id="ARBA00022475"/>
    </source>
</evidence>
<evidence type="ECO:0000256" key="6">
    <source>
        <dbReference type="SAM" id="Phobius"/>
    </source>
</evidence>
<keyword evidence="4 6" id="KW-1133">Transmembrane helix</keyword>
<keyword evidence="7" id="KW-0969">Cilium</keyword>
<evidence type="ECO:0000256" key="5">
    <source>
        <dbReference type="ARBA" id="ARBA00023136"/>
    </source>
</evidence>
<dbReference type="Pfam" id="PF04347">
    <property type="entry name" value="FliO"/>
    <property type="match status" value="1"/>
</dbReference>
<dbReference type="GO" id="GO:0044781">
    <property type="term" value="P:bacterial-type flagellum organization"/>
    <property type="evidence" value="ECO:0007669"/>
    <property type="project" value="InterPro"/>
</dbReference>
<dbReference type="Proteomes" id="UP000317894">
    <property type="component" value="Unassembled WGS sequence"/>
</dbReference>
<accession>A0A552U7A1</accession>
<evidence type="ECO:0000313" key="8">
    <source>
        <dbReference type="Proteomes" id="UP000317894"/>
    </source>
</evidence>
<comment type="caution">
    <text evidence="7">The sequence shown here is derived from an EMBL/GenBank/DDBJ whole genome shotgun (WGS) entry which is preliminary data.</text>
</comment>
<proteinExistence type="predicted"/>
<evidence type="ECO:0000256" key="4">
    <source>
        <dbReference type="ARBA" id="ARBA00022989"/>
    </source>
</evidence>
<keyword evidence="7" id="KW-0282">Flagellum</keyword>
<evidence type="ECO:0000313" key="7">
    <source>
        <dbReference type="EMBL" id="TRW14091.1"/>
    </source>
</evidence>
<feature type="transmembrane region" description="Helical" evidence="6">
    <location>
        <begin position="6"/>
        <end position="26"/>
    </location>
</feature>
<keyword evidence="8" id="KW-1185">Reference proteome</keyword>
<keyword evidence="3 6" id="KW-0812">Transmembrane</keyword>
<evidence type="ECO:0000256" key="3">
    <source>
        <dbReference type="ARBA" id="ARBA00022692"/>
    </source>
</evidence>
<keyword evidence="2" id="KW-1003">Cell membrane</keyword>
<dbReference type="RefSeq" id="WP_144237297.1">
    <property type="nucleotide sequence ID" value="NZ_VJWA01000002.1"/>
</dbReference>
<name>A0A552U7A1_9SPHN</name>
<reference evidence="7 8" key="1">
    <citation type="submission" date="2019-07" db="EMBL/GenBank/DDBJ databases">
        <title>Novel species isolated from glacier.</title>
        <authorList>
            <person name="Liu Q."/>
            <person name="Xin Y.-H."/>
        </authorList>
    </citation>
    <scope>NUCLEOTIDE SEQUENCE [LARGE SCALE GENOMIC DNA]</scope>
    <source>
        <strain evidence="7 8">LB1R16</strain>
    </source>
</reference>
<organism evidence="7 8">
    <name type="scientific">Glacieibacterium frigidum</name>
    <dbReference type="NCBI Taxonomy" id="2593303"/>
    <lineage>
        <taxon>Bacteria</taxon>
        <taxon>Pseudomonadati</taxon>
        <taxon>Pseudomonadota</taxon>
        <taxon>Alphaproteobacteria</taxon>
        <taxon>Sphingomonadales</taxon>
        <taxon>Sphingosinicellaceae</taxon>
        <taxon>Glacieibacterium</taxon>
    </lineage>
</organism>
<dbReference type="EMBL" id="VJWA01000002">
    <property type="protein sequence ID" value="TRW14091.1"/>
    <property type="molecule type" value="Genomic_DNA"/>
</dbReference>
<dbReference type="AlphaFoldDB" id="A0A552U7A1"/>
<keyword evidence="5 6" id="KW-0472">Membrane</keyword>
<dbReference type="InterPro" id="IPR022781">
    <property type="entry name" value="Flagellar_biosynth_FliO"/>
</dbReference>
<gene>
    <name evidence="7" type="ORF">FMM06_10180</name>
</gene>